<organism evidence="3 4">
    <name type="scientific">Micromonospora yangpuensis</name>
    <dbReference type="NCBI Taxonomy" id="683228"/>
    <lineage>
        <taxon>Bacteria</taxon>
        <taxon>Bacillati</taxon>
        <taxon>Actinomycetota</taxon>
        <taxon>Actinomycetes</taxon>
        <taxon>Micromonosporales</taxon>
        <taxon>Micromonosporaceae</taxon>
        <taxon>Micromonospora</taxon>
    </lineage>
</organism>
<feature type="compositionally biased region" description="Basic and acidic residues" evidence="1">
    <location>
        <begin position="36"/>
        <end position="69"/>
    </location>
</feature>
<feature type="compositionally biased region" description="Basic and acidic residues" evidence="1">
    <location>
        <begin position="281"/>
        <end position="306"/>
    </location>
</feature>
<feature type="region of interest" description="Disordered" evidence="1">
    <location>
        <begin position="378"/>
        <end position="428"/>
    </location>
</feature>
<dbReference type="EMBL" id="FMIA01000002">
    <property type="protein sequence ID" value="SCL50588.1"/>
    <property type="molecule type" value="Genomic_DNA"/>
</dbReference>
<feature type="transmembrane region" description="Helical" evidence="2">
    <location>
        <begin position="125"/>
        <end position="146"/>
    </location>
</feature>
<evidence type="ECO:0000256" key="1">
    <source>
        <dbReference type="SAM" id="MobiDB-lite"/>
    </source>
</evidence>
<feature type="transmembrane region" description="Helical" evidence="2">
    <location>
        <begin position="158"/>
        <end position="176"/>
    </location>
</feature>
<accession>A0A1C6U9F4</accession>
<dbReference type="Pfam" id="PF10935">
    <property type="entry name" value="DUF2637"/>
    <property type="match status" value="1"/>
</dbReference>
<keyword evidence="4" id="KW-1185">Reference proteome</keyword>
<gene>
    <name evidence="3" type="ORF">GA0070617_1529</name>
</gene>
<dbReference type="STRING" id="683228.GA0070617_1529"/>
<feature type="transmembrane region" description="Helical" evidence="2">
    <location>
        <begin position="188"/>
        <end position="208"/>
    </location>
</feature>
<protein>
    <recommendedName>
        <fullName evidence="5">DUF2637 domain-containing protein</fullName>
    </recommendedName>
</protein>
<feature type="region of interest" description="Disordered" evidence="1">
    <location>
        <begin position="1"/>
        <end position="90"/>
    </location>
</feature>
<keyword evidence="2" id="KW-0812">Transmembrane</keyword>
<evidence type="ECO:0000313" key="4">
    <source>
        <dbReference type="Proteomes" id="UP000198937"/>
    </source>
</evidence>
<dbReference type="InterPro" id="IPR021235">
    <property type="entry name" value="DUF2637"/>
</dbReference>
<keyword evidence="2" id="KW-1133">Transmembrane helix</keyword>
<sequence>MTDNASPDPFIVRPAGKTVTVPGSFCHRSVSVSLEAADRPVTEPDSPDSERVEVSSRRPRGRSADRPRTELSTLLVRTPGPSVPWSGPQARADGAWWWSGRGRWAATTAPGDPDAGPGRSPAEGFVQVVIMLAIGGAAGAASFTHVHNVAAAHGQPGWLAWADAIVLELMSIASGLELRRRKRAQVSTVFPGTVLACAVTLSLAAQVVEAEPSPIGWTAAAVPALGFLVMVKIALGYTNTPPQPTPAGTHPSTARPADQPIATTSQRAADRTDAQPTLPTGDRRLPARTVHDTSNDHPHTGPDHPRTGGPVRRQQPPRRGPSTHPTDTDVLLLVARRAQEDLAAEGRPLTRAALATVLRATGHTVSNTRASQLLKILKADQAPPAPTTDRQTPELAGRSTPPTAPEPATPTTSRTSAPLPPQSGDPTP</sequence>
<dbReference type="Proteomes" id="UP000198937">
    <property type="component" value="Unassembled WGS sequence"/>
</dbReference>
<evidence type="ECO:0000313" key="3">
    <source>
        <dbReference type="EMBL" id="SCL50588.1"/>
    </source>
</evidence>
<reference evidence="3 4" key="1">
    <citation type="submission" date="2016-06" db="EMBL/GenBank/DDBJ databases">
        <authorList>
            <person name="Kjaerup R.B."/>
            <person name="Dalgaard T.S."/>
            <person name="Juul-Madsen H.R."/>
        </authorList>
    </citation>
    <scope>NUCLEOTIDE SEQUENCE [LARGE SCALE GENOMIC DNA]</scope>
    <source>
        <strain evidence="3 4">DSM 45577</strain>
    </source>
</reference>
<evidence type="ECO:0000256" key="2">
    <source>
        <dbReference type="SAM" id="Phobius"/>
    </source>
</evidence>
<name>A0A1C6U9F4_9ACTN</name>
<feature type="transmembrane region" description="Helical" evidence="2">
    <location>
        <begin position="214"/>
        <end position="235"/>
    </location>
</feature>
<feature type="compositionally biased region" description="Pro residues" evidence="1">
    <location>
        <begin position="418"/>
        <end position="428"/>
    </location>
</feature>
<dbReference type="AlphaFoldDB" id="A0A1C6U9F4"/>
<proteinExistence type="predicted"/>
<feature type="region of interest" description="Disordered" evidence="1">
    <location>
        <begin position="241"/>
        <end position="329"/>
    </location>
</feature>
<keyword evidence="2" id="KW-0472">Membrane</keyword>
<evidence type="ECO:0008006" key="5">
    <source>
        <dbReference type="Google" id="ProtNLM"/>
    </source>
</evidence>